<dbReference type="AlphaFoldDB" id="A0ABD3FBK0"/>
<proteinExistence type="predicted"/>
<gene>
    <name evidence="1" type="ORF">V7S43_010602</name>
</gene>
<evidence type="ECO:0000313" key="2">
    <source>
        <dbReference type="Proteomes" id="UP001632037"/>
    </source>
</evidence>
<reference evidence="1 2" key="1">
    <citation type="submission" date="2024-09" db="EMBL/GenBank/DDBJ databases">
        <title>Genome sequencing and assembly of Phytophthora oleae, isolate VK10A, causative agent of rot of olive drupes.</title>
        <authorList>
            <person name="Conti Taguali S."/>
            <person name="Riolo M."/>
            <person name="La Spada F."/>
            <person name="Cacciola S.O."/>
            <person name="Dionisio G."/>
        </authorList>
    </citation>
    <scope>NUCLEOTIDE SEQUENCE [LARGE SCALE GENOMIC DNA]</scope>
    <source>
        <strain evidence="1 2">VK10A</strain>
    </source>
</reference>
<keyword evidence="2" id="KW-1185">Reference proteome</keyword>
<protein>
    <submittedName>
        <fullName evidence="1">Uncharacterized protein</fullName>
    </submittedName>
</protein>
<comment type="caution">
    <text evidence="1">The sequence shown here is derived from an EMBL/GenBank/DDBJ whole genome shotgun (WGS) entry which is preliminary data.</text>
</comment>
<dbReference type="EMBL" id="JBIMZQ010000024">
    <property type="protein sequence ID" value="KAL3664275.1"/>
    <property type="molecule type" value="Genomic_DNA"/>
</dbReference>
<organism evidence="1 2">
    <name type="scientific">Phytophthora oleae</name>
    <dbReference type="NCBI Taxonomy" id="2107226"/>
    <lineage>
        <taxon>Eukaryota</taxon>
        <taxon>Sar</taxon>
        <taxon>Stramenopiles</taxon>
        <taxon>Oomycota</taxon>
        <taxon>Peronosporomycetes</taxon>
        <taxon>Peronosporales</taxon>
        <taxon>Peronosporaceae</taxon>
        <taxon>Phytophthora</taxon>
    </lineage>
</organism>
<dbReference type="Proteomes" id="UP001632037">
    <property type="component" value="Unassembled WGS sequence"/>
</dbReference>
<evidence type="ECO:0000313" key="1">
    <source>
        <dbReference type="EMBL" id="KAL3664275.1"/>
    </source>
</evidence>
<accession>A0ABD3FBK0</accession>
<sequence>MVEQQVILPVTCHGVTTPRQAGQTGAAVVRLTLTVKLRTNASRIVSAKVDAEAGTADIFVPEPSSKRHLVVVPTVDTVHDDRVRVSVLNVEGRREQLPAREALATWIPVTEDTQLLKANGELGRAPVAGWGVALKKKDARELPDAGKIDIGDIKPGERDLVIAL</sequence>
<name>A0ABD3FBK0_9STRA</name>